<evidence type="ECO:0000259" key="5">
    <source>
        <dbReference type="PROSITE" id="PS51722"/>
    </source>
</evidence>
<dbReference type="Gene3D" id="3.40.50.300">
    <property type="entry name" value="P-loop containing nucleotide triphosphate hydrolases"/>
    <property type="match status" value="1"/>
</dbReference>
<dbReference type="PANTHER" id="PTHR42854">
    <property type="entry name" value="EUKARYOTIC TRANSLATION INITIATION FACTOR 2 SUBUNIT 3 FAMILY MEMBER"/>
    <property type="match status" value="1"/>
</dbReference>
<keyword evidence="3" id="KW-0342">GTP-binding</keyword>
<evidence type="ECO:0000256" key="3">
    <source>
        <dbReference type="ARBA" id="ARBA00023134"/>
    </source>
</evidence>
<dbReference type="EMBL" id="BMMV01000021">
    <property type="protein sequence ID" value="GGK16724.1"/>
    <property type="molecule type" value="Genomic_DNA"/>
</dbReference>
<evidence type="ECO:0000313" key="6">
    <source>
        <dbReference type="EMBL" id="GGK16724.1"/>
    </source>
</evidence>
<dbReference type="Pfam" id="PF09107">
    <property type="entry name" value="WHD_3rd_SelB"/>
    <property type="match status" value="1"/>
</dbReference>
<sequence length="613" mass="65284">MHVIATAGHIDHGKSTLVRTLTGMEPDRWEEERRRGLTLDLGFVWFRPVPEGEPMAFVDVPGHERLVANMLAGVGPVPAVLFVVAADQGWQAQSQEHLSVLDALGVRHGVLAVTRGDLADPGPVSADAVRRIAASSLGTVEAVAVSAVTGRGIDELRSALLRLAGSLPAADPAADVRLWVDRAFTVRGHGTVVTGTLGEGTIRLGDRLTAANGQALRVRGMQALREDRTEVAGVARVAVNVHGPGAGAVRRGDALLTPGRWLTTGVVDVRTHGDGAHDLPRQLTLHVGSAAVAVTVRPLGHDTARLTLARELPLRLGDAALLRDPGGHRPPFGITVLDVRTPRLRRRGAAAARARELEGTSGLPDPAGELRRRGLVRAGDLEAMGAPAEIRPVAGDWLVDPVLWDRLRTRLVAAVEEHAEAHPLDPCLPTEEARRLLKLPDRLLVDALVASVGAPTLTQRDGRIHGTVRRPELPPAVRSAVDAVRKDLARSPFRAPEAARLTELGLGVREMAAAAAAGELLKVAEGIVLLPTADADAAGILAGLQQPFTLSEARRALDTTRRVAVPLMEHLDRCGWTERVDQTHRRHRADADNGSGGGRESNPPARDPRTPRF</sequence>
<comment type="caution">
    <text evidence="6">The sequence shown here is derived from an EMBL/GenBank/DDBJ whole genome shotgun (WGS) entry which is preliminary data.</text>
</comment>
<evidence type="ECO:0000256" key="2">
    <source>
        <dbReference type="ARBA" id="ARBA00022917"/>
    </source>
</evidence>
<dbReference type="SUPFAM" id="SSF50447">
    <property type="entry name" value="Translation proteins"/>
    <property type="match status" value="1"/>
</dbReference>
<dbReference type="InterPro" id="IPR009000">
    <property type="entry name" value="Transl_B-barrel_sf"/>
</dbReference>
<dbReference type="PANTHER" id="PTHR42854:SF3">
    <property type="entry name" value="EUKARYOTIC TRANSLATION INITIATION FACTOR 2 SUBUNIT 3-RELATED"/>
    <property type="match status" value="1"/>
</dbReference>
<proteinExistence type="predicted"/>
<keyword evidence="7" id="KW-1185">Reference proteome</keyword>
<feature type="region of interest" description="Disordered" evidence="4">
    <location>
        <begin position="582"/>
        <end position="613"/>
    </location>
</feature>
<dbReference type="PROSITE" id="PS51722">
    <property type="entry name" value="G_TR_2"/>
    <property type="match status" value="1"/>
</dbReference>
<organism evidence="6 7">
    <name type="scientific">Streptomyces camponoticapitis</name>
    <dbReference type="NCBI Taxonomy" id="1616125"/>
    <lineage>
        <taxon>Bacteria</taxon>
        <taxon>Bacillati</taxon>
        <taxon>Actinomycetota</taxon>
        <taxon>Actinomycetes</taxon>
        <taxon>Kitasatosporales</taxon>
        <taxon>Streptomycetaceae</taxon>
        <taxon>Streptomyces</taxon>
    </lineage>
</organism>
<dbReference type="Gene3D" id="2.40.30.10">
    <property type="entry name" value="Translation factors"/>
    <property type="match status" value="1"/>
</dbReference>
<dbReference type="Gene3D" id="1.10.10.10">
    <property type="entry name" value="Winged helix-like DNA-binding domain superfamily/Winged helix DNA-binding domain"/>
    <property type="match status" value="1"/>
</dbReference>
<reference evidence="7" key="1">
    <citation type="journal article" date="2019" name="Int. J. Syst. Evol. Microbiol.">
        <title>The Global Catalogue of Microorganisms (GCM) 10K type strain sequencing project: providing services to taxonomists for standard genome sequencing and annotation.</title>
        <authorList>
            <consortium name="The Broad Institute Genomics Platform"/>
            <consortium name="The Broad Institute Genome Sequencing Center for Infectious Disease"/>
            <person name="Wu L."/>
            <person name="Ma J."/>
        </authorList>
    </citation>
    <scope>NUCLEOTIDE SEQUENCE [LARGE SCALE GENOMIC DNA]</scope>
    <source>
        <strain evidence="7">CGMCC 4.7275</strain>
    </source>
</reference>
<dbReference type="Proteomes" id="UP000660265">
    <property type="component" value="Unassembled WGS sequence"/>
</dbReference>
<keyword evidence="1" id="KW-0547">Nucleotide-binding</keyword>
<dbReference type="SUPFAM" id="SSF52540">
    <property type="entry name" value="P-loop containing nucleoside triphosphate hydrolases"/>
    <property type="match status" value="1"/>
</dbReference>
<evidence type="ECO:0000256" key="4">
    <source>
        <dbReference type="SAM" id="MobiDB-lite"/>
    </source>
</evidence>
<dbReference type="SUPFAM" id="SSF46785">
    <property type="entry name" value="Winged helix' DNA-binding domain"/>
    <property type="match status" value="1"/>
</dbReference>
<accession>A0ABQ2EMX9</accession>
<dbReference type="InterPro" id="IPR050543">
    <property type="entry name" value="eIF2G"/>
</dbReference>
<dbReference type="InterPro" id="IPR036388">
    <property type="entry name" value="WH-like_DNA-bd_sf"/>
</dbReference>
<dbReference type="Pfam" id="PF00009">
    <property type="entry name" value="GTP_EFTU"/>
    <property type="match status" value="1"/>
</dbReference>
<protein>
    <submittedName>
        <fullName evidence="6">Selenocysteine-specific translation elongation factor</fullName>
    </submittedName>
</protein>
<name>A0ABQ2EMX9_9ACTN</name>
<dbReference type="InterPro" id="IPR015191">
    <property type="entry name" value="SelB_WHD4"/>
</dbReference>
<dbReference type="CDD" id="cd04171">
    <property type="entry name" value="SelB"/>
    <property type="match status" value="1"/>
</dbReference>
<dbReference type="InterPro" id="IPR027417">
    <property type="entry name" value="P-loop_NTPase"/>
</dbReference>
<keyword evidence="6" id="KW-0251">Elongation factor</keyword>
<evidence type="ECO:0000313" key="7">
    <source>
        <dbReference type="Proteomes" id="UP000660265"/>
    </source>
</evidence>
<dbReference type="InterPro" id="IPR036390">
    <property type="entry name" value="WH_DNA-bd_sf"/>
</dbReference>
<keyword evidence="2" id="KW-0648">Protein biosynthesis</keyword>
<dbReference type="InterPro" id="IPR000795">
    <property type="entry name" value="T_Tr_GTP-bd_dom"/>
</dbReference>
<dbReference type="GO" id="GO:0003746">
    <property type="term" value="F:translation elongation factor activity"/>
    <property type="evidence" value="ECO:0007669"/>
    <property type="project" value="UniProtKB-KW"/>
</dbReference>
<feature type="domain" description="Tr-type G" evidence="5">
    <location>
        <begin position="1"/>
        <end position="168"/>
    </location>
</feature>
<gene>
    <name evidence="6" type="primary">selB</name>
    <name evidence="6" type="ORF">GCM10011583_55840</name>
</gene>
<evidence type="ECO:0000256" key="1">
    <source>
        <dbReference type="ARBA" id="ARBA00022741"/>
    </source>
</evidence>